<dbReference type="InterPro" id="IPR001608">
    <property type="entry name" value="Ala_racemase_N"/>
</dbReference>
<dbReference type="InterPro" id="IPR051466">
    <property type="entry name" value="D-amino_acid_metab_enzyme"/>
</dbReference>
<dbReference type="PANTHER" id="PTHR28004">
    <property type="entry name" value="ZGC:162816-RELATED"/>
    <property type="match status" value="1"/>
</dbReference>
<dbReference type="InterPro" id="IPR026956">
    <property type="entry name" value="D-ser_dehydrat-like_dom"/>
</dbReference>
<evidence type="ECO:0008006" key="7">
    <source>
        <dbReference type="Google" id="ProtNLM"/>
    </source>
</evidence>
<dbReference type="AlphaFoldDB" id="A0A848J115"/>
<comment type="similarity">
    <text evidence="1">Belongs to the DSD1 family.</text>
</comment>
<evidence type="ECO:0000259" key="4">
    <source>
        <dbReference type="Pfam" id="PF14031"/>
    </source>
</evidence>
<gene>
    <name evidence="5" type="ORF">HH304_07160</name>
</gene>
<feature type="domain" description="Alanine racemase N-terminal" evidence="3">
    <location>
        <begin position="24"/>
        <end position="236"/>
    </location>
</feature>
<evidence type="ECO:0000256" key="1">
    <source>
        <dbReference type="ARBA" id="ARBA00005323"/>
    </source>
</evidence>
<dbReference type="Gene3D" id="3.20.20.10">
    <property type="entry name" value="Alanine racemase"/>
    <property type="match status" value="1"/>
</dbReference>
<protein>
    <recommendedName>
        <fullName evidence="7">D-serine deaminase-like pyridoxal phosphate-dependent protein</fullName>
    </recommendedName>
</protein>
<name>A0A848J115_9BACT</name>
<keyword evidence="2" id="KW-0456">Lyase</keyword>
<dbReference type="InterPro" id="IPR029066">
    <property type="entry name" value="PLP-binding_barrel"/>
</dbReference>
<dbReference type="GO" id="GO:0008721">
    <property type="term" value="F:D-serine ammonia-lyase activity"/>
    <property type="evidence" value="ECO:0007669"/>
    <property type="project" value="TreeGrafter"/>
</dbReference>
<evidence type="ECO:0000256" key="2">
    <source>
        <dbReference type="ARBA" id="ARBA00023239"/>
    </source>
</evidence>
<comment type="caution">
    <text evidence="5">The sequence shown here is derived from an EMBL/GenBank/DDBJ whole genome shotgun (WGS) entry which is preliminary data.</text>
</comment>
<sequence length="374" mass="42307">MENKMDMTFNYPSLLINKNIAIGNIKVMAEKASSLGKDLRPHFKTHQSAEIGEWFREYGIDKIAVSSPQMAAYFAEHGWNDILIAFPVNIREIDLINQLANKITLGICISDLKVVEKLVNEIVAETDIWIELDVKYYRSGIDFSDTEGLQNIVSKIKKNSKLNFKGLMVHKGDHYTTNVELQKQKHFEAIEIIQNVREFMDKYSENYIVSYGDTPSCSSFDKFDGVDELRPGNFVFYDFMQVSFQACDLNNIAVCLSSPVVATYEDSRKVITYGGAVHLAKDFISGEQESFGKVVRLRSDGWDTKIVGNVDKVSQEHGIITWNEDEDLPLPGEVVGILPVHSCHTASTMGCYYDLNGIKINRFNVADLGHYQKI</sequence>
<dbReference type="EMBL" id="JABBNU010000004">
    <property type="protein sequence ID" value="NMM48174.1"/>
    <property type="molecule type" value="Genomic_DNA"/>
</dbReference>
<keyword evidence="6" id="KW-1185">Reference proteome</keyword>
<proteinExistence type="inferred from homology"/>
<organism evidence="5 6">
    <name type="scientific">Marinigracilibium pacificum</name>
    <dbReference type="NCBI Taxonomy" id="2729599"/>
    <lineage>
        <taxon>Bacteria</taxon>
        <taxon>Pseudomonadati</taxon>
        <taxon>Bacteroidota</taxon>
        <taxon>Cytophagia</taxon>
        <taxon>Cytophagales</taxon>
        <taxon>Flammeovirgaceae</taxon>
        <taxon>Marinigracilibium</taxon>
    </lineage>
</organism>
<dbReference type="RefSeq" id="WP_169679577.1">
    <property type="nucleotide sequence ID" value="NZ_JABBNU010000004.1"/>
</dbReference>
<evidence type="ECO:0000313" key="6">
    <source>
        <dbReference type="Proteomes" id="UP000559010"/>
    </source>
</evidence>
<dbReference type="GO" id="GO:0036088">
    <property type="term" value="P:D-serine catabolic process"/>
    <property type="evidence" value="ECO:0007669"/>
    <property type="project" value="TreeGrafter"/>
</dbReference>
<dbReference type="InterPro" id="IPR042208">
    <property type="entry name" value="D-ser_dehydrat-like_sf"/>
</dbReference>
<dbReference type="PANTHER" id="PTHR28004:SF2">
    <property type="entry name" value="D-SERINE DEHYDRATASE"/>
    <property type="match status" value="1"/>
</dbReference>
<reference evidence="5 6" key="1">
    <citation type="submission" date="2020-04" db="EMBL/GenBank/DDBJ databases">
        <title>Flammeovirgaceae bacterium KN852 isolated from deep sea.</title>
        <authorList>
            <person name="Zhang D.-C."/>
        </authorList>
    </citation>
    <scope>NUCLEOTIDE SEQUENCE [LARGE SCALE GENOMIC DNA]</scope>
    <source>
        <strain evidence="5 6">KN852</strain>
    </source>
</reference>
<dbReference type="Pfam" id="PF14031">
    <property type="entry name" value="D-ser_dehydrat"/>
    <property type="match status" value="1"/>
</dbReference>
<feature type="domain" description="D-serine dehydratase-like" evidence="4">
    <location>
        <begin position="253"/>
        <end position="353"/>
    </location>
</feature>
<evidence type="ECO:0000313" key="5">
    <source>
        <dbReference type="EMBL" id="NMM48174.1"/>
    </source>
</evidence>
<evidence type="ECO:0000259" key="3">
    <source>
        <dbReference type="Pfam" id="PF01168"/>
    </source>
</evidence>
<dbReference type="Pfam" id="PF01168">
    <property type="entry name" value="Ala_racemase_N"/>
    <property type="match status" value="1"/>
</dbReference>
<accession>A0A848J115</accession>
<dbReference type="SUPFAM" id="SSF51419">
    <property type="entry name" value="PLP-binding barrel"/>
    <property type="match status" value="1"/>
</dbReference>
<dbReference type="Proteomes" id="UP000559010">
    <property type="component" value="Unassembled WGS sequence"/>
</dbReference>
<dbReference type="Gene3D" id="2.40.37.20">
    <property type="entry name" value="D-serine dehydratase-like domain"/>
    <property type="match status" value="1"/>
</dbReference>